<dbReference type="Gene3D" id="3.30.750.170">
    <property type="match status" value="1"/>
</dbReference>
<comment type="caution">
    <text evidence="2">The sequence shown here is derived from an EMBL/GenBank/DDBJ whole genome shotgun (WGS) entry which is preliminary data.</text>
</comment>
<dbReference type="PANTHER" id="PTHR32060:SF30">
    <property type="entry name" value="CARBOXY-TERMINAL PROCESSING PROTEASE CTPA"/>
    <property type="match status" value="1"/>
</dbReference>
<dbReference type="InterPro" id="IPR005151">
    <property type="entry name" value="Tail-specific_protease"/>
</dbReference>
<evidence type="ECO:0000259" key="1">
    <source>
        <dbReference type="SMART" id="SM00245"/>
    </source>
</evidence>
<reference evidence="2" key="1">
    <citation type="journal article" date="2014" name="Int. J. Syst. Evol. Microbiol.">
        <title>Complete genome sequence of Corynebacterium casei LMG S-19264T (=DSM 44701T), isolated from a smear-ripened cheese.</title>
        <authorList>
            <consortium name="US DOE Joint Genome Institute (JGI-PGF)"/>
            <person name="Walter F."/>
            <person name="Albersmeier A."/>
            <person name="Kalinowski J."/>
            <person name="Ruckert C."/>
        </authorList>
    </citation>
    <scope>NUCLEOTIDE SEQUENCE</scope>
    <source>
        <strain evidence="2">KCTC 23224</strain>
    </source>
</reference>
<dbReference type="GO" id="GO:0008236">
    <property type="term" value="F:serine-type peptidase activity"/>
    <property type="evidence" value="ECO:0007669"/>
    <property type="project" value="InterPro"/>
</dbReference>
<sequence length="442" mass="49843">MKLMKLWSVWVLLIVTLFACNLGDETPVLSEEDQVKEAIFESMQEWYYWSNLLPARINPSDFNSNRELLDFLVFDSLDRFTTFTTQEQRSNLIVGNVTGVHGFRLAFNQEDRAFIASVIKSGPAGQDGWQRGWEIIEVNGRTIPSFRNSSGGFTIDLGPNEVGVTNTFKFRLQDGSETTRTIPKAAFTATSVAHEEIIEMGGKKIGYWVYENFRASQGTGNRRSFEVEQSFSRFQNENINELIIDLRYNGGGLVSIAEQLLNYIVPSSANGQIMYTYRWGPNQTQRNESERFSKVGSLNLNRIVFITSRSSASASELVINSLRPFMDVVIVGDNTFGKPVGSIGVGGNNRVLVANNILIEMITFSIANAAGEADYFEGFEPAIRAGDDLTRNWGDPREFRLAAALNLITEGSVSGRLKDTYYRPSWHMHEQFKGLEQEYFMY</sequence>
<dbReference type="Proteomes" id="UP000642809">
    <property type="component" value="Unassembled WGS sequence"/>
</dbReference>
<dbReference type="Pfam" id="PF18294">
    <property type="entry name" value="Pept_S41_N"/>
    <property type="match status" value="1"/>
</dbReference>
<dbReference type="SUPFAM" id="SSF52096">
    <property type="entry name" value="ClpP/crotonase"/>
    <property type="match status" value="1"/>
</dbReference>
<dbReference type="Gene3D" id="3.90.226.10">
    <property type="entry name" value="2-enoyl-CoA Hydratase, Chain A, domain 1"/>
    <property type="match status" value="1"/>
</dbReference>
<dbReference type="EMBL" id="BMYF01000016">
    <property type="protein sequence ID" value="GHB43944.1"/>
    <property type="molecule type" value="Genomic_DNA"/>
</dbReference>
<evidence type="ECO:0000313" key="3">
    <source>
        <dbReference type="Proteomes" id="UP000642809"/>
    </source>
</evidence>
<dbReference type="GO" id="GO:0004175">
    <property type="term" value="F:endopeptidase activity"/>
    <property type="evidence" value="ECO:0007669"/>
    <property type="project" value="TreeGrafter"/>
</dbReference>
<dbReference type="Gene3D" id="2.30.42.10">
    <property type="match status" value="1"/>
</dbReference>
<dbReference type="AlphaFoldDB" id="A0A8J3D033"/>
<dbReference type="Pfam" id="PF03572">
    <property type="entry name" value="Peptidase_S41"/>
    <property type="match status" value="1"/>
</dbReference>
<dbReference type="RefSeq" id="WP_189583380.1">
    <property type="nucleotide sequence ID" value="NZ_BMYF01000016.1"/>
</dbReference>
<dbReference type="CDD" id="cd07561">
    <property type="entry name" value="Peptidase_S41_CPP_like"/>
    <property type="match status" value="1"/>
</dbReference>
<dbReference type="SUPFAM" id="SSF50156">
    <property type="entry name" value="PDZ domain-like"/>
    <property type="match status" value="1"/>
</dbReference>
<dbReference type="PROSITE" id="PS51257">
    <property type="entry name" value="PROKAR_LIPOPROTEIN"/>
    <property type="match status" value="1"/>
</dbReference>
<feature type="domain" description="Tail specific protease" evidence="1">
    <location>
        <begin position="175"/>
        <end position="386"/>
    </location>
</feature>
<evidence type="ECO:0000313" key="2">
    <source>
        <dbReference type="EMBL" id="GHB43944.1"/>
    </source>
</evidence>
<dbReference type="PANTHER" id="PTHR32060">
    <property type="entry name" value="TAIL-SPECIFIC PROTEASE"/>
    <property type="match status" value="1"/>
</dbReference>
<dbReference type="SMART" id="SM00245">
    <property type="entry name" value="TSPc"/>
    <property type="match status" value="1"/>
</dbReference>
<gene>
    <name evidence="2" type="ORF">GCM10008106_26200</name>
</gene>
<dbReference type="GO" id="GO:0006508">
    <property type="term" value="P:proteolysis"/>
    <property type="evidence" value="ECO:0007669"/>
    <property type="project" value="InterPro"/>
</dbReference>
<proteinExistence type="predicted"/>
<dbReference type="InterPro" id="IPR029045">
    <property type="entry name" value="ClpP/crotonase-like_dom_sf"/>
</dbReference>
<name>A0A8J3D033_9BACT</name>
<reference evidence="2" key="2">
    <citation type="submission" date="2020-09" db="EMBL/GenBank/DDBJ databases">
        <authorList>
            <person name="Sun Q."/>
            <person name="Kim S."/>
        </authorList>
    </citation>
    <scope>NUCLEOTIDE SEQUENCE</scope>
    <source>
        <strain evidence="2">KCTC 23224</strain>
    </source>
</reference>
<keyword evidence="3" id="KW-1185">Reference proteome</keyword>
<dbReference type="InterPro" id="IPR041613">
    <property type="entry name" value="Pept_S41_N"/>
</dbReference>
<accession>A0A8J3D033</accession>
<dbReference type="GO" id="GO:0030288">
    <property type="term" value="C:outer membrane-bounded periplasmic space"/>
    <property type="evidence" value="ECO:0007669"/>
    <property type="project" value="TreeGrafter"/>
</dbReference>
<dbReference type="GO" id="GO:0007165">
    <property type="term" value="P:signal transduction"/>
    <property type="evidence" value="ECO:0007669"/>
    <property type="project" value="TreeGrafter"/>
</dbReference>
<organism evidence="2 3">
    <name type="scientific">Mongoliitalea lutea</name>
    <dbReference type="NCBI Taxonomy" id="849756"/>
    <lineage>
        <taxon>Bacteria</taxon>
        <taxon>Pseudomonadati</taxon>
        <taxon>Bacteroidota</taxon>
        <taxon>Cytophagia</taxon>
        <taxon>Cytophagales</taxon>
        <taxon>Cyclobacteriaceae</taxon>
        <taxon>Mongoliitalea</taxon>
    </lineage>
</organism>
<dbReference type="InterPro" id="IPR036034">
    <property type="entry name" value="PDZ_sf"/>
</dbReference>
<protein>
    <submittedName>
        <fullName evidence="2">Peptidase S41</fullName>
    </submittedName>
</protein>